<comment type="caution">
    <text evidence="1">The sequence shown here is derived from an EMBL/GenBank/DDBJ whole genome shotgun (WGS) entry which is preliminary data.</text>
</comment>
<organism evidence="1 2">
    <name type="scientific">Cymbomonas tetramitiformis</name>
    <dbReference type="NCBI Taxonomy" id="36881"/>
    <lineage>
        <taxon>Eukaryota</taxon>
        <taxon>Viridiplantae</taxon>
        <taxon>Chlorophyta</taxon>
        <taxon>Pyramimonadophyceae</taxon>
        <taxon>Pyramimonadales</taxon>
        <taxon>Pyramimonadaceae</taxon>
        <taxon>Cymbomonas</taxon>
    </lineage>
</organism>
<name>A0AAE0G7A4_9CHLO</name>
<keyword evidence="2" id="KW-1185">Reference proteome</keyword>
<reference evidence="1 2" key="1">
    <citation type="journal article" date="2015" name="Genome Biol. Evol.">
        <title>Comparative Genomics of a Bacterivorous Green Alga Reveals Evolutionary Causalities and Consequences of Phago-Mixotrophic Mode of Nutrition.</title>
        <authorList>
            <person name="Burns J.A."/>
            <person name="Paasch A."/>
            <person name="Narechania A."/>
            <person name="Kim E."/>
        </authorList>
    </citation>
    <scope>NUCLEOTIDE SEQUENCE [LARGE SCALE GENOMIC DNA]</scope>
    <source>
        <strain evidence="1 2">PLY_AMNH</strain>
    </source>
</reference>
<dbReference type="Proteomes" id="UP001190700">
    <property type="component" value="Unassembled WGS sequence"/>
</dbReference>
<dbReference type="EMBL" id="LGRX02008871">
    <property type="protein sequence ID" value="KAK3272625.1"/>
    <property type="molecule type" value="Genomic_DNA"/>
</dbReference>
<sequence length="165" mass="18913">MYEGAQVRASEAVAFNVMTGEVITSRGCGCGRITLWNRVAKKFGDRTLKDNEKGWCEYEVNRNGNVYVLPEGTAEAALPVVERKQEERSPEFYSLADSVFSHRCLRGRNFYGNPPYEDLFIERLLTKILIMDFLKNPTNTKFLLVVPYKPSAGWWKLTTKFEEQG</sequence>
<evidence type="ECO:0000313" key="1">
    <source>
        <dbReference type="EMBL" id="KAK3272625.1"/>
    </source>
</evidence>
<evidence type="ECO:0000313" key="2">
    <source>
        <dbReference type="Proteomes" id="UP001190700"/>
    </source>
</evidence>
<protein>
    <submittedName>
        <fullName evidence="1">Uncharacterized protein</fullName>
    </submittedName>
</protein>
<accession>A0AAE0G7A4</accession>
<dbReference type="AlphaFoldDB" id="A0AAE0G7A4"/>
<proteinExistence type="predicted"/>
<gene>
    <name evidence="1" type="ORF">CYMTET_19094</name>
</gene>